<gene>
    <name evidence="2" type="ORF">Sste5346_006817</name>
</gene>
<dbReference type="Pfam" id="PF12223">
    <property type="entry name" value="DUF3602"/>
    <property type="match status" value="1"/>
</dbReference>
<dbReference type="PANTHER" id="PTHR34693:SF1">
    <property type="entry name" value="PROTEIN PAR32"/>
    <property type="match status" value="1"/>
</dbReference>
<feature type="compositionally biased region" description="Polar residues" evidence="1">
    <location>
        <begin position="113"/>
        <end position="128"/>
    </location>
</feature>
<evidence type="ECO:0000313" key="2">
    <source>
        <dbReference type="EMBL" id="KAL1892734.1"/>
    </source>
</evidence>
<dbReference type="Proteomes" id="UP001583186">
    <property type="component" value="Unassembled WGS sequence"/>
</dbReference>
<dbReference type="InterPro" id="IPR022024">
    <property type="entry name" value="DUF3602"/>
</dbReference>
<feature type="compositionally biased region" description="Basic and acidic residues" evidence="1">
    <location>
        <begin position="140"/>
        <end position="158"/>
    </location>
</feature>
<dbReference type="InterPro" id="IPR053203">
    <property type="entry name" value="Cisplatin_resist-associated"/>
</dbReference>
<evidence type="ECO:0000256" key="1">
    <source>
        <dbReference type="SAM" id="MobiDB-lite"/>
    </source>
</evidence>
<feature type="compositionally biased region" description="Low complexity" evidence="1">
    <location>
        <begin position="90"/>
        <end position="108"/>
    </location>
</feature>
<evidence type="ECO:0000313" key="3">
    <source>
        <dbReference type="Proteomes" id="UP001583186"/>
    </source>
</evidence>
<proteinExistence type="predicted"/>
<protein>
    <submittedName>
        <fullName evidence="2">Uncharacterized protein</fullName>
    </submittedName>
</protein>
<dbReference type="EMBL" id="JAWCUI010000042">
    <property type="protein sequence ID" value="KAL1892734.1"/>
    <property type="molecule type" value="Genomic_DNA"/>
</dbReference>
<feature type="region of interest" description="Disordered" evidence="1">
    <location>
        <begin position="1"/>
        <end position="158"/>
    </location>
</feature>
<accession>A0ABR3YWG8</accession>
<keyword evidence="3" id="KW-1185">Reference proteome</keyword>
<feature type="compositionally biased region" description="Basic and acidic residues" evidence="1">
    <location>
        <begin position="54"/>
        <end position="69"/>
    </location>
</feature>
<sequence>MTGHLASHGRGGAGNMADSTKSPKLQPKDLETPVLRTSVVTTGRGGTGNMAKNTDPKETRARQDVEPVVRRQSNGATHAGRGGAGNVFKAGSADAEAAAAAAGGSAVADDAHPTSSASSATVRNSNDATTKKPRSPTQRPEPEKSLATKGKEWLLGKK</sequence>
<name>A0ABR3YWG8_9PEZI</name>
<comment type="caution">
    <text evidence="2">The sequence shown here is derived from an EMBL/GenBank/DDBJ whole genome shotgun (WGS) entry which is preliminary data.</text>
</comment>
<dbReference type="PANTHER" id="PTHR34693">
    <property type="entry name" value="PROTEIN PAR32"/>
    <property type="match status" value="1"/>
</dbReference>
<organism evidence="2 3">
    <name type="scientific">Sporothrix stenoceras</name>
    <dbReference type="NCBI Taxonomy" id="5173"/>
    <lineage>
        <taxon>Eukaryota</taxon>
        <taxon>Fungi</taxon>
        <taxon>Dikarya</taxon>
        <taxon>Ascomycota</taxon>
        <taxon>Pezizomycotina</taxon>
        <taxon>Sordariomycetes</taxon>
        <taxon>Sordariomycetidae</taxon>
        <taxon>Ophiostomatales</taxon>
        <taxon>Ophiostomataceae</taxon>
        <taxon>Sporothrix</taxon>
    </lineage>
</organism>
<reference evidence="2 3" key="1">
    <citation type="journal article" date="2024" name="IMA Fungus">
        <title>IMA Genome - F19 : A genome assembly and annotation guide to empower mycologists, including annotated draft genome sequences of Ceratocystis pirilliformis, Diaporthe australafricana, Fusarium ophioides, Paecilomyces lecythidis, and Sporothrix stenoceras.</title>
        <authorList>
            <person name="Aylward J."/>
            <person name="Wilson A.M."/>
            <person name="Visagie C.M."/>
            <person name="Spraker J."/>
            <person name="Barnes I."/>
            <person name="Buitendag C."/>
            <person name="Ceriani C."/>
            <person name="Del Mar Angel L."/>
            <person name="du Plessis D."/>
            <person name="Fuchs T."/>
            <person name="Gasser K."/>
            <person name="Kramer D."/>
            <person name="Li W."/>
            <person name="Munsamy K."/>
            <person name="Piso A."/>
            <person name="Price J.L."/>
            <person name="Sonnekus B."/>
            <person name="Thomas C."/>
            <person name="van der Nest A."/>
            <person name="van Dijk A."/>
            <person name="van Heerden A."/>
            <person name="van Vuuren N."/>
            <person name="Yilmaz N."/>
            <person name="Duong T.A."/>
            <person name="van der Merwe N.A."/>
            <person name="Wingfield M.J."/>
            <person name="Wingfield B.D."/>
        </authorList>
    </citation>
    <scope>NUCLEOTIDE SEQUENCE [LARGE SCALE GENOMIC DNA]</scope>
    <source>
        <strain evidence="2 3">CMW 5346</strain>
    </source>
</reference>